<evidence type="ECO:0000313" key="2">
    <source>
        <dbReference type="Proteomes" id="UP000271889"/>
    </source>
</evidence>
<name>A0A3P7MX45_CYLGO</name>
<reference evidence="1 2" key="1">
    <citation type="submission" date="2018-11" db="EMBL/GenBank/DDBJ databases">
        <authorList>
            <consortium name="Pathogen Informatics"/>
        </authorList>
    </citation>
    <scope>NUCLEOTIDE SEQUENCE [LARGE SCALE GENOMIC DNA]</scope>
</reference>
<proteinExistence type="predicted"/>
<dbReference type="OrthoDB" id="2877at2759"/>
<dbReference type="PANTHER" id="PTHR12734">
    <property type="entry name" value="METHYLTRANSFERASE-RELATED"/>
    <property type="match status" value="1"/>
</dbReference>
<gene>
    <name evidence="1" type="ORF">CGOC_LOCUS9445</name>
</gene>
<keyword evidence="2" id="KW-1185">Reference proteome</keyword>
<accession>A0A3P7MX45</accession>
<organism evidence="1 2">
    <name type="scientific">Cylicostephanus goldi</name>
    <name type="common">Nematode worm</name>
    <dbReference type="NCBI Taxonomy" id="71465"/>
    <lineage>
        <taxon>Eukaryota</taxon>
        <taxon>Metazoa</taxon>
        <taxon>Ecdysozoa</taxon>
        <taxon>Nematoda</taxon>
        <taxon>Chromadorea</taxon>
        <taxon>Rhabditida</taxon>
        <taxon>Rhabditina</taxon>
        <taxon>Rhabditomorpha</taxon>
        <taxon>Strongyloidea</taxon>
        <taxon>Strongylidae</taxon>
        <taxon>Cylicostephanus</taxon>
    </lineage>
</organism>
<dbReference type="Proteomes" id="UP000271889">
    <property type="component" value="Unassembled WGS sequence"/>
</dbReference>
<dbReference type="PANTHER" id="PTHR12734:SF0">
    <property type="entry name" value="18S RRNA (GUANINE-N(7))-METHYLTRANSFERASE-RELATED"/>
    <property type="match status" value="1"/>
</dbReference>
<dbReference type="EMBL" id="UYRV01106974">
    <property type="protein sequence ID" value="VDN22941.1"/>
    <property type="molecule type" value="Genomic_DNA"/>
</dbReference>
<protein>
    <submittedName>
        <fullName evidence="1">Uncharacterized protein</fullName>
    </submittedName>
</protein>
<dbReference type="GO" id="GO:0005730">
    <property type="term" value="C:nucleolus"/>
    <property type="evidence" value="ECO:0007669"/>
    <property type="project" value="TreeGrafter"/>
</dbReference>
<dbReference type="GO" id="GO:0016435">
    <property type="term" value="F:rRNA (guanine) methyltransferase activity"/>
    <property type="evidence" value="ECO:0007669"/>
    <property type="project" value="InterPro"/>
</dbReference>
<dbReference type="AlphaFoldDB" id="A0A3P7MX45"/>
<dbReference type="GO" id="GO:0070476">
    <property type="term" value="P:rRNA (guanine-N7)-methylation"/>
    <property type="evidence" value="ECO:0007669"/>
    <property type="project" value="InterPro"/>
</dbReference>
<dbReference type="Gene3D" id="3.40.50.150">
    <property type="entry name" value="Vaccinia Virus protein VP39"/>
    <property type="match status" value="1"/>
</dbReference>
<dbReference type="InterPro" id="IPR029063">
    <property type="entry name" value="SAM-dependent_MTases_sf"/>
</dbReference>
<sequence length="150" mass="16296">MAERALELLALPEDKPAFLLDIGEVDIFLFSFSAIVKCFCTGCGTGISGSVLAANGHAWGRGTRAVFQFYPENEQQSALIMSQATKAGFNGGLVIDYPNSVKAKKVYLVLMTGGIAQLPKALTGEEEMMQHHGQIENTGRFVQFVARHEK</sequence>
<dbReference type="InterPro" id="IPR039769">
    <property type="entry name" value="Bud23-like"/>
</dbReference>
<evidence type="ECO:0000313" key="1">
    <source>
        <dbReference type="EMBL" id="VDN22941.1"/>
    </source>
</evidence>